<proteinExistence type="predicted"/>
<dbReference type="GO" id="GO:0005681">
    <property type="term" value="C:spliceosomal complex"/>
    <property type="evidence" value="ECO:0007669"/>
    <property type="project" value="TreeGrafter"/>
</dbReference>
<dbReference type="EMBL" id="CAAALY010043411">
    <property type="protein sequence ID" value="VEL19818.1"/>
    <property type="molecule type" value="Genomic_DNA"/>
</dbReference>
<keyword evidence="2" id="KW-1185">Reference proteome</keyword>
<dbReference type="AlphaFoldDB" id="A0A448WTH4"/>
<dbReference type="PANTHER" id="PTHR15818">
    <property type="entry name" value="G PATCH AND KOW-CONTAINING"/>
    <property type="match status" value="1"/>
</dbReference>
<protein>
    <submittedName>
        <fullName evidence="1">Uncharacterized protein</fullName>
    </submittedName>
</protein>
<evidence type="ECO:0000313" key="1">
    <source>
        <dbReference type="EMBL" id="VEL19818.1"/>
    </source>
</evidence>
<gene>
    <name evidence="1" type="ORF">PXEA_LOCUS13258</name>
</gene>
<organism evidence="1 2">
    <name type="scientific">Protopolystoma xenopodis</name>
    <dbReference type="NCBI Taxonomy" id="117903"/>
    <lineage>
        <taxon>Eukaryota</taxon>
        <taxon>Metazoa</taxon>
        <taxon>Spiralia</taxon>
        <taxon>Lophotrochozoa</taxon>
        <taxon>Platyhelminthes</taxon>
        <taxon>Monogenea</taxon>
        <taxon>Polyopisthocotylea</taxon>
        <taxon>Polystomatidea</taxon>
        <taxon>Polystomatidae</taxon>
        <taxon>Protopolystoma</taxon>
    </lineage>
</organism>
<dbReference type="InterPro" id="IPR045166">
    <property type="entry name" value="Spp2-like"/>
</dbReference>
<dbReference type="PANTHER" id="PTHR15818:SF2">
    <property type="entry name" value="G-PATCH DOMAIN AND KOW MOTIFS-CONTAINING PROTEIN"/>
    <property type="match status" value="1"/>
</dbReference>
<dbReference type="Proteomes" id="UP000784294">
    <property type="component" value="Unassembled WGS sequence"/>
</dbReference>
<sequence length="193" mass="22565">MRLIMMPSLLKNLGLHFCMEWVLIRTNLKRRGILLLVYYTLASKQDNIIRPKRLGLGADPQVMKLLDQKKNSKNKESKEELKYKVGAKVQIEGLDGDTGRVAVRMTLSKEVSSLLEHALRLVTEDEYNHLSKYLNQMEAEEFKKKDQVRLEEERRKDLEMRLQYAADQEAQLTDNNDFVKPYLPSECVKPHNF</sequence>
<comment type="caution">
    <text evidence="1">The sequence shown here is derived from an EMBL/GenBank/DDBJ whole genome shotgun (WGS) entry which is preliminary data.</text>
</comment>
<reference evidence="1" key="1">
    <citation type="submission" date="2018-11" db="EMBL/GenBank/DDBJ databases">
        <authorList>
            <consortium name="Pathogen Informatics"/>
        </authorList>
    </citation>
    <scope>NUCLEOTIDE SEQUENCE</scope>
</reference>
<dbReference type="OrthoDB" id="5577072at2759"/>
<dbReference type="GO" id="GO:0000398">
    <property type="term" value="P:mRNA splicing, via spliceosome"/>
    <property type="evidence" value="ECO:0007669"/>
    <property type="project" value="InterPro"/>
</dbReference>
<name>A0A448WTH4_9PLAT</name>
<accession>A0A448WTH4</accession>
<evidence type="ECO:0000313" key="2">
    <source>
        <dbReference type="Proteomes" id="UP000784294"/>
    </source>
</evidence>